<keyword evidence="3" id="KW-1185">Reference proteome</keyword>
<sequence>MDIGSRVVERIAEVAARRVDEVERQPATFGGGLPNATAKVAGQHVRLDVKVAVRWGRPLPHTAAAVRSQVAEQVSELTGLAVDSVAVRIVAVAAGAPAPAAIGAGDEDVT</sequence>
<protein>
    <submittedName>
        <fullName evidence="2">Alkaline shock family protein YloU</fullName>
    </submittedName>
</protein>
<name>A0A4R8BWG1_9ACTN</name>
<dbReference type="Pfam" id="PF03780">
    <property type="entry name" value="Asp23"/>
    <property type="match status" value="1"/>
</dbReference>
<evidence type="ECO:0000313" key="3">
    <source>
        <dbReference type="Proteomes" id="UP000295146"/>
    </source>
</evidence>
<dbReference type="EMBL" id="SODP01000003">
    <property type="protein sequence ID" value="TDW66152.1"/>
    <property type="molecule type" value="Genomic_DNA"/>
</dbReference>
<dbReference type="Proteomes" id="UP000295146">
    <property type="component" value="Unassembled WGS sequence"/>
</dbReference>
<proteinExistence type="inferred from homology"/>
<organism evidence="2 3">
    <name type="scientific">Kribbella pratensis</name>
    <dbReference type="NCBI Taxonomy" id="2512112"/>
    <lineage>
        <taxon>Bacteria</taxon>
        <taxon>Bacillati</taxon>
        <taxon>Actinomycetota</taxon>
        <taxon>Actinomycetes</taxon>
        <taxon>Propionibacteriales</taxon>
        <taxon>Kribbellaceae</taxon>
        <taxon>Kribbella</taxon>
    </lineage>
</organism>
<accession>A0A4R8BWG1</accession>
<reference evidence="2 3" key="1">
    <citation type="submission" date="2019-03" db="EMBL/GenBank/DDBJ databases">
        <title>Genomic Encyclopedia of Type Strains, Phase III (KMG-III): the genomes of soil and plant-associated and newly described type strains.</title>
        <authorList>
            <person name="Whitman W."/>
        </authorList>
    </citation>
    <scope>NUCLEOTIDE SEQUENCE [LARGE SCALE GENOMIC DNA]</scope>
    <source>
        <strain evidence="2 3">VKM Ac-2573</strain>
    </source>
</reference>
<comment type="similarity">
    <text evidence="1">Belongs to the asp23 family.</text>
</comment>
<evidence type="ECO:0000313" key="2">
    <source>
        <dbReference type="EMBL" id="TDW66152.1"/>
    </source>
</evidence>
<dbReference type="AlphaFoldDB" id="A0A4R8BWG1"/>
<dbReference type="InterPro" id="IPR005531">
    <property type="entry name" value="Asp23"/>
</dbReference>
<evidence type="ECO:0000256" key="1">
    <source>
        <dbReference type="ARBA" id="ARBA00005721"/>
    </source>
</evidence>
<comment type="caution">
    <text evidence="2">The sequence shown here is derived from an EMBL/GenBank/DDBJ whole genome shotgun (WGS) entry which is preliminary data.</text>
</comment>
<gene>
    <name evidence="2" type="ORF">EV653_6170</name>
</gene>